<accession>A0ABQ8SAS1</accession>
<proteinExistence type="predicted"/>
<keyword evidence="2" id="KW-1185">Reference proteome</keyword>
<reference evidence="1 2" key="1">
    <citation type="journal article" date="2022" name="Allergy">
        <title>Genome assembly and annotation of Periplaneta americana reveal a comprehensive cockroach allergen profile.</title>
        <authorList>
            <person name="Wang L."/>
            <person name="Xiong Q."/>
            <person name="Saelim N."/>
            <person name="Wang L."/>
            <person name="Nong W."/>
            <person name="Wan A.T."/>
            <person name="Shi M."/>
            <person name="Liu X."/>
            <person name="Cao Q."/>
            <person name="Hui J.H.L."/>
            <person name="Sookrung N."/>
            <person name="Leung T.F."/>
            <person name="Tungtrongchitr A."/>
            <person name="Tsui S.K.W."/>
        </authorList>
    </citation>
    <scope>NUCLEOTIDE SEQUENCE [LARGE SCALE GENOMIC DNA]</scope>
    <source>
        <strain evidence="1">PWHHKU_190912</strain>
    </source>
</reference>
<gene>
    <name evidence="1" type="ORF">ANN_19611</name>
</gene>
<organism evidence="1 2">
    <name type="scientific">Periplaneta americana</name>
    <name type="common">American cockroach</name>
    <name type="synonym">Blatta americana</name>
    <dbReference type="NCBI Taxonomy" id="6978"/>
    <lineage>
        <taxon>Eukaryota</taxon>
        <taxon>Metazoa</taxon>
        <taxon>Ecdysozoa</taxon>
        <taxon>Arthropoda</taxon>
        <taxon>Hexapoda</taxon>
        <taxon>Insecta</taxon>
        <taxon>Pterygota</taxon>
        <taxon>Neoptera</taxon>
        <taxon>Polyneoptera</taxon>
        <taxon>Dictyoptera</taxon>
        <taxon>Blattodea</taxon>
        <taxon>Blattoidea</taxon>
        <taxon>Blattidae</taxon>
        <taxon>Blattinae</taxon>
        <taxon>Periplaneta</taxon>
    </lineage>
</organism>
<name>A0ABQ8SAS1_PERAM</name>
<sequence>MTGLFEGGNEPPCSLKAVKCSRRGEWAEPSSAGVCCGQHRLTTAKGKKGLVGSLLEKKQLLKDALKGMVNGRRVRGKDIR</sequence>
<dbReference type="Proteomes" id="UP001148838">
    <property type="component" value="Unassembled WGS sequence"/>
</dbReference>
<protein>
    <submittedName>
        <fullName evidence="1">Uncharacterized protein</fullName>
    </submittedName>
</protein>
<dbReference type="EMBL" id="JAJSOF020000031">
    <property type="protein sequence ID" value="KAJ4431018.1"/>
    <property type="molecule type" value="Genomic_DNA"/>
</dbReference>
<comment type="caution">
    <text evidence="1">The sequence shown here is derived from an EMBL/GenBank/DDBJ whole genome shotgun (WGS) entry which is preliminary data.</text>
</comment>
<evidence type="ECO:0000313" key="1">
    <source>
        <dbReference type="EMBL" id="KAJ4431018.1"/>
    </source>
</evidence>
<evidence type="ECO:0000313" key="2">
    <source>
        <dbReference type="Proteomes" id="UP001148838"/>
    </source>
</evidence>